<dbReference type="GO" id="GO:0010181">
    <property type="term" value="F:FMN binding"/>
    <property type="evidence" value="ECO:0007669"/>
    <property type="project" value="UniProtKB-UniRule"/>
</dbReference>
<comment type="function">
    <text evidence="6">Also exhibits azoreductase activity. Catalyzes the reductive cleavage of the azo bond in aromatic azo compounds to the corresponding amines.</text>
</comment>
<dbReference type="InterPro" id="IPR023048">
    <property type="entry name" value="NADH:quinone_OxRdtase_FMN_depd"/>
</dbReference>
<feature type="binding site" evidence="6">
    <location>
        <begin position="92"/>
        <end position="95"/>
    </location>
    <ligand>
        <name>FMN</name>
        <dbReference type="ChEBI" id="CHEBI:58210"/>
    </ligand>
</feature>
<gene>
    <name evidence="6" type="primary">azoR</name>
    <name evidence="8" type="ORF">ACD_2C00031G0002</name>
</gene>
<comment type="subunit">
    <text evidence="6">Homodimer.</text>
</comment>
<evidence type="ECO:0000256" key="1">
    <source>
        <dbReference type="ARBA" id="ARBA00022630"/>
    </source>
</evidence>
<dbReference type="GO" id="GO:0016655">
    <property type="term" value="F:oxidoreductase activity, acting on NAD(P)H, quinone or similar compound as acceptor"/>
    <property type="evidence" value="ECO:0007669"/>
    <property type="project" value="InterPro"/>
</dbReference>
<evidence type="ECO:0000256" key="3">
    <source>
        <dbReference type="ARBA" id="ARBA00023002"/>
    </source>
</evidence>
<dbReference type="PANTHER" id="PTHR43741">
    <property type="entry name" value="FMN-DEPENDENT NADH-AZOREDUCTASE 1"/>
    <property type="match status" value="1"/>
</dbReference>
<sequence length="203" mass="23762">MKTLYVIASPRWEMSKSIDLWNHLIDKLEGKITILDVNKELIPYITPGVVAMNYWYGKYEELSEEDKIIADLQEKYIAQIKESDNIVIATPMWNFWMPAALKSWFDLVIKINDTFSIEDWAYKGLVWNIKKAIIVWARWWKYVWTPYSAYDQLTPHINGLLGFIWIANPANFWLEGINASSDEELSASTAVVKNNIDEYMNNL</sequence>
<comment type="function">
    <text evidence="6">Quinone reductase that provides resistance to thiol-specific stress caused by electrophilic quinones.</text>
</comment>
<dbReference type="PANTHER" id="PTHR43741:SF4">
    <property type="entry name" value="FMN-DEPENDENT NADH:QUINONE OXIDOREDUCTASE"/>
    <property type="match status" value="1"/>
</dbReference>
<evidence type="ECO:0000259" key="7">
    <source>
        <dbReference type="Pfam" id="PF02525"/>
    </source>
</evidence>
<comment type="similarity">
    <text evidence="6">Belongs to the azoreductase type 1 family.</text>
</comment>
<feature type="binding site" evidence="6">
    <location>
        <begin position="15"/>
        <end position="17"/>
    </location>
    <ligand>
        <name>FMN</name>
        <dbReference type="ChEBI" id="CHEBI:58210"/>
    </ligand>
</feature>
<dbReference type="EC" id="1.7.1.17" evidence="6"/>
<name>K2FGD4_9BACT</name>
<dbReference type="Pfam" id="PF02525">
    <property type="entry name" value="Flavodoxin_2"/>
    <property type="match status" value="1"/>
</dbReference>
<proteinExistence type="inferred from homology"/>
<dbReference type="AlphaFoldDB" id="K2FGD4"/>
<accession>K2FGD4</accession>
<evidence type="ECO:0000256" key="2">
    <source>
        <dbReference type="ARBA" id="ARBA00022643"/>
    </source>
</evidence>
<dbReference type="InterPro" id="IPR050104">
    <property type="entry name" value="FMN-dep_NADH:Q_OxRdtase_AzoR1"/>
</dbReference>
<evidence type="ECO:0000256" key="5">
    <source>
        <dbReference type="ARBA" id="ARBA00048542"/>
    </source>
</evidence>
<comment type="cofactor">
    <cofactor evidence="6">
        <name>FMN</name>
        <dbReference type="ChEBI" id="CHEBI:58210"/>
    </cofactor>
    <text evidence="6">Binds 1 FMN per subunit.</text>
</comment>
<evidence type="ECO:0000256" key="4">
    <source>
        <dbReference type="ARBA" id="ARBA00023027"/>
    </source>
</evidence>
<dbReference type="Gene3D" id="3.40.50.360">
    <property type="match status" value="1"/>
</dbReference>
<evidence type="ECO:0000313" key="8">
    <source>
        <dbReference type="EMBL" id="EKE30181.1"/>
    </source>
</evidence>
<keyword evidence="3 6" id="KW-0560">Oxidoreductase</keyword>
<keyword evidence="4 6" id="KW-0520">NAD</keyword>
<evidence type="ECO:0000256" key="6">
    <source>
        <dbReference type="HAMAP-Rule" id="MF_01216"/>
    </source>
</evidence>
<dbReference type="GO" id="GO:0016652">
    <property type="term" value="F:oxidoreductase activity, acting on NAD(P)H as acceptor"/>
    <property type="evidence" value="ECO:0007669"/>
    <property type="project" value="UniProtKB-UniRule"/>
</dbReference>
<organism evidence="8">
    <name type="scientific">uncultured bacterium</name>
    <name type="common">gcode 4</name>
    <dbReference type="NCBI Taxonomy" id="1234023"/>
    <lineage>
        <taxon>Bacteria</taxon>
        <taxon>environmental samples</taxon>
    </lineage>
</organism>
<dbReference type="InterPro" id="IPR003680">
    <property type="entry name" value="Flavodoxin_fold"/>
</dbReference>
<comment type="catalytic activity">
    <reaction evidence="6">
        <text>2 a quinone + NADH + H(+) = 2 a 1,4-benzosemiquinone + NAD(+)</text>
        <dbReference type="Rhea" id="RHEA:65952"/>
        <dbReference type="ChEBI" id="CHEBI:15378"/>
        <dbReference type="ChEBI" id="CHEBI:57540"/>
        <dbReference type="ChEBI" id="CHEBI:57945"/>
        <dbReference type="ChEBI" id="CHEBI:132124"/>
        <dbReference type="ChEBI" id="CHEBI:134225"/>
    </reaction>
</comment>
<protein>
    <recommendedName>
        <fullName evidence="6">FMN dependent NADH:quinone oxidoreductase</fullName>
        <ecNumber evidence="6">1.6.5.-</ecNumber>
    </recommendedName>
    <alternativeName>
        <fullName evidence="6">Azo-dye reductase</fullName>
    </alternativeName>
    <alternativeName>
        <fullName evidence="6">FMN-dependent NADH-azo compound oxidoreductase</fullName>
    </alternativeName>
    <alternativeName>
        <fullName evidence="6">FMN-dependent NADH-azoreductase</fullName>
        <ecNumber evidence="6">1.7.1.17</ecNumber>
    </alternativeName>
</protein>
<comment type="caution">
    <text evidence="6">Lacks conserved residue(s) required for the propagation of feature annotation.</text>
</comment>
<dbReference type="SUPFAM" id="SSF52218">
    <property type="entry name" value="Flavoproteins"/>
    <property type="match status" value="1"/>
</dbReference>
<dbReference type="GO" id="GO:0009055">
    <property type="term" value="F:electron transfer activity"/>
    <property type="evidence" value="ECO:0007669"/>
    <property type="project" value="UniProtKB-UniRule"/>
</dbReference>
<dbReference type="EMBL" id="AMFJ01000031">
    <property type="protein sequence ID" value="EKE30181.1"/>
    <property type="molecule type" value="Genomic_DNA"/>
</dbReference>
<dbReference type="EC" id="1.6.5.-" evidence="6"/>
<keyword evidence="2 6" id="KW-0288">FMN</keyword>
<comment type="catalytic activity">
    <reaction evidence="5">
        <text>N,N-dimethyl-1,4-phenylenediamine + anthranilate + 2 NAD(+) = 2-(4-dimethylaminophenyl)diazenylbenzoate + 2 NADH + 2 H(+)</text>
        <dbReference type="Rhea" id="RHEA:55872"/>
        <dbReference type="ChEBI" id="CHEBI:15378"/>
        <dbReference type="ChEBI" id="CHEBI:15783"/>
        <dbReference type="ChEBI" id="CHEBI:16567"/>
        <dbReference type="ChEBI" id="CHEBI:57540"/>
        <dbReference type="ChEBI" id="CHEBI:57945"/>
        <dbReference type="ChEBI" id="CHEBI:71579"/>
        <dbReference type="EC" id="1.7.1.17"/>
    </reaction>
    <physiologicalReaction direction="right-to-left" evidence="5">
        <dbReference type="Rhea" id="RHEA:55874"/>
    </physiologicalReaction>
</comment>
<dbReference type="InterPro" id="IPR029039">
    <property type="entry name" value="Flavoprotein-like_sf"/>
</dbReference>
<comment type="caution">
    <text evidence="8">The sequence shown here is derived from an EMBL/GenBank/DDBJ whole genome shotgun (WGS) entry which is preliminary data.</text>
</comment>
<reference evidence="8" key="1">
    <citation type="journal article" date="2012" name="Science">
        <title>Fermentation, hydrogen, and sulfur metabolism in multiple uncultivated bacterial phyla.</title>
        <authorList>
            <person name="Wrighton K.C."/>
            <person name="Thomas B.C."/>
            <person name="Sharon I."/>
            <person name="Miller C.S."/>
            <person name="Castelle C.J."/>
            <person name="VerBerkmoes N.C."/>
            <person name="Wilkins M.J."/>
            <person name="Hettich R.L."/>
            <person name="Lipton M.S."/>
            <person name="Williams K.H."/>
            <person name="Long P.E."/>
            <person name="Banfield J.F."/>
        </authorList>
    </citation>
    <scope>NUCLEOTIDE SEQUENCE [LARGE SCALE GENOMIC DNA]</scope>
</reference>
<keyword evidence="1 6" id="KW-0285">Flavoprotein</keyword>
<feature type="binding site" evidence="6">
    <location>
        <position position="9"/>
    </location>
    <ligand>
        <name>FMN</name>
        <dbReference type="ChEBI" id="CHEBI:58210"/>
    </ligand>
</feature>
<feature type="domain" description="Flavodoxin-like fold" evidence="7">
    <location>
        <begin position="1"/>
        <end position="186"/>
    </location>
</feature>
<dbReference type="HAMAP" id="MF_01216">
    <property type="entry name" value="Azoreductase_type1"/>
    <property type="match status" value="1"/>
</dbReference>